<keyword evidence="4" id="KW-0560">Oxidoreductase</keyword>
<feature type="non-terminal residue" evidence="6">
    <location>
        <position position="1"/>
    </location>
</feature>
<dbReference type="InterPro" id="IPR004294">
    <property type="entry name" value="Carotenoid_Oase"/>
</dbReference>
<comment type="cofactor">
    <cofactor evidence="1">
        <name>Fe(2+)</name>
        <dbReference type="ChEBI" id="CHEBI:29033"/>
    </cofactor>
</comment>
<dbReference type="GO" id="GO:0010436">
    <property type="term" value="F:carotenoid dioxygenase activity"/>
    <property type="evidence" value="ECO:0007669"/>
    <property type="project" value="TreeGrafter"/>
</dbReference>
<dbReference type="PANTHER" id="PTHR10543:SF24">
    <property type="entry name" value="CAROTENOID ISOMEROOXYGENASE"/>
    <property type="match status" value="1"/>
</dbReference>
<dbReference type="GO" id="GO:0042574">
    <property type="term" value="P:retinal metabolic process"/>
    <property type="evidence" value="ECO:0007669"/>
    <property type="project" value="TreeGrafter"/>
</dbReference>
<dbReference type="EMBL" id="OC857853">
    <property type="protein sequence ID" value="CAD7625729.1"/>
    <property type="molecule type" value="Genomic_DNA"/>
</dbReference>
<evidence type="ECO:0000313" key="6">
    <source>
        <dbReference type="EMBL" id="CAD7625729.1"/>
    </source>
</evidence>
<evidence type="ECO:0000256" key="2">
    <source>
        <dbReference type="ARBA" id="ARBA00006787"/>
    </source>
</evidence>
<dbReference type="Pfam" id="PF03055">
    <property type="entry name" value="RPE65"/>
    <property type="match status" value="1"/>
</dbReference>
<comment type="similarity">
    <text evidence="2">Belongs to the carotenoid oxygenase family.</text>
</comment>
<keyword evidence="7" id="KW-1185">Reference proteome</keyword>
<dbReference type="Proteomes" id="UP000759131">
    <property type="component" value="Unassembled WGS sequence"/>
</dbReference>
<organism evidence="6">
    <name type="scientific">Medioppia subpectinata</name>
    <dbReference type="NCBI Taxonomy" id="1979941"/>
    <lineage>
        <taxon>Eukaryota</taxon>
        <taxon>Metazoa</taxon>
        <taxon>Ecdysozoa</taxon>
        <taxon>Arthropoda</taxon>
        <taxon>Chelicerata</taxon>
        <taxon>Arachnida</taxon>
        <taxon>Acari</taxon>
        <taxon>Acariformes</taxon>
        <taxon>Sarcoptiformes</taxon>
        <taxon>Oribatida</taxon>
        <taxon>Brachypylina</taxon>
        <taxon>Oppioidea</taxon>
        <taxon>Oppiidae</taxon>
        <taxon>Medioppia</taxon>
    </lineage>
</organism>
<dbReference type="EMBL" id="CAJPIZ010003278">
    <property type="protein sequence ID" value="CAG2106159.1"/>
    <property type="molecule type" value="Genomic_DNA"/>
</dbReference>
<dbReference type="OrthoDB" id="1069523at2759"/>
<dbReference type="GO" id="GO:0016121">
    <property type="term" value="P:carotene catabolic process"/>
    <property type="evidence" value="ECO:0007669"/>
    <property type="project" value="TreeGrafter"/>
</dbReference>
<protein>
    <submittedName>
        <fullName evidence="6">Uncharacterized protein</fullName>
    </submittedName>
</protein>
<sequence>MKMSNITKKVPLLRSCLEECSQPIKADIKGTIPLWLKGTLLRNGPGLTEVGADKYNHVFDGLALIHRFRINNGAVEYQNRFLRSDTYESNLRANRIVVSEFGTHAYP</sequence>
<dbReference type="GO" id="GO:0003834">
    <property type="term" value="F:beta-carotene 15,15'-dioxygenase activity"/>
    <property type="evidence" value="ECO:0007669"/>
    <property type="project" value="TreeGrafter"/>
</dbReference>
<evidence type="ECO:0000256" key="3">
    <source>
        <dbReference type="ARBA" id="ARBA00022723"/>
    </source>
</evidence>
<accession>A0A7R9KM78</accession>
<dbReference type="GO" id="GO:0046872">
    <property type="term" value="F:metal ion binding"/>
    <property type="evidence" value="ECO:0007669"/>
    <property type="project" value="UniProtKB-KW"/>
</dbReference>
<name>A0A7R9KM78_9ACAR</name>
<keyword evidence="3" id="KW-0479">Metal-binding</keyword>
<dbReference type="AlphaFoldDB" id="A0A7R9KM78"/>
<evidence type="ECO:0000313" key="7">
    <source>
        <dbReference type="Proteomes" id="UP000759131"/>
    </source>
</evidence>
<reference evidence="6" key="1">
    <citation type="submission" date="2020-11" db="EMBL/GenBank/DDBJ databases">
        <authorList>
            <person name="Tran Van P."/>
        </authorList>
    </citation>
    <scope>NUCLEOTIDE SEQUENCE</scope>
</reference>
<gene>
    <name evidence="6" type="ORF">OSB1V03_LOCUS6162</name>
</gene>
<keyword evidence="5" id="KW-0408">Iron</keyword>
<proteinExistence type="inferred from homology"/>
<evidence type="ECO:0000256" key="5">
    <source>
        <dbReference type="ARBA" id="ARBA00023004"/>
    </source>
</evidence>
<evidence type="ECO:0000256" key="4">
    <source>
        <dbReference type="ARBA" id="ARBA00023002"/>
    </source>
</evidence>
<dbReference type="PANTHER" id="PTHR10543">
    <property type="entry name" value="BETA-CAROTENE DIOXYGENASE"/>
    <property type="match status" value="1"/>
</dbReference>
<evidence type="ECO:0000256" key="1">
    <source>
        <dbReference type="ARBA" id="ARBA00001954"/>
    </source>
</evidence>